<evidence type="ECO:0000313" key="7">
    <source>
        <dbReference type="EMBL" id="CAL5031939.1"/>
    </source>
</evidence>
<sequence>MTASESPATGVATDDGYDDRRRELQAFDDTKAGVKGLVDAGVTVIPAIFRHPPQSLKDISSSASNDVAAAIPVIDLSDPRHEEVVAQVRRAAGTVGFFQVTNHGVPAELMAGMLAGVRRFSEGPAEAKRAIYSRDQARKVRFTSNFDLFKSTAANWRDTFFCDLAPDPPPTEEFPEPLRNVVTEYGAAVTKVVLRVFELLSSESLGLSSDHLREMGCAESLHAVCQYYPPCPEPHLTFGTKRHTDPGFLTVLLQDGMGGLQVLVDRDDGHGTWVDVPPVPGALMINIGDLLQLVSNDRFKSVEHRVLANKSKDTARVSVASFFNTDMRTSTGLYGPITDGRDPPLYRSVTAREFIATFNNIGLDGRSLDYYRPEQHTPTPPVSSDNA</sequence>
<dbReference type="Pfam" id="PF03171">
    <property type="entry name" value="2OG-FeII_Oxy"/>
    <property type="match status" value="1"/>
</dbReference>
<evidence type="ECO:0000256" key="5">
    <source>
        <dbReference type="RuleBase" id="RU003682"/>
    </source>
</evidence>
<protein>
    <recommendedName>
        <fullName evidence="6">Fe2OG dioxygenase domain-containing protein</fullName>
    </recommendedName>
</protein>
<dbReference type="PROSITE" id="PS51471">
    <property type="entry name" value="FE2OG_OXY"/>
    <property type="match status" value="1"/>
</dbReference>
<evidence type="ECO:0000256" key="3">
    <source>
        <dbReference type="ARBA" id="ARBA00023002"/>
    </source>
</evidence>
<evidence type="ECO:0000259" key="6">
    <source>
        <dbReference type="PROSITE" id="PS51471"/>
    </source>
</evidence>
<comment type="similarity">
    <text evidence="1 5">Belongs to the iron/ascorbate-dependent oxidoreductase family.</text>
</comment>
<dbReference type="PANTHER" id="PTHR10209:SF145">
    <property type="entry name" value="DIBOA-GLUCOSIDE DIOXYGENASE BX6"/>
    <property type="match status" value="1"/>
</dbReference>
<keyword evidence="3 5" id="KW-0560">Oxidoreductase</keyword>
<evidence type="ECO:0000256" key="1">
    <source>
        <dbReference type="ARBA" id="ARBA00008056"/>
    </source>
</evidence>
<reference evidence="8" key="1">
    <citation type="submission" date="2024-06" db="EMBL/GenBank/DDBJ databases">
        <authorList>
            <person name="Ryan C."/>
        </authorList>
    </citation>
    <scope>NUCLEOTIDE SEQUENCE [LARGE SCALE GENOMIC DNA]</scope>
</reference>
<dbReference type="Pfam" id="PF14226">
    <property type="entry name" value="DIOX_N"/>
    <property type="match status" value="1"/>
</dbReference>
<keyword evidence="2 5" id="KW-0479">Metal-binding</keyword>
<evidence type="ECO:0000313" key="8">
    <source>
        <dbReference type="Proteomes" id="UP001497457"/>
    </source>
</evidence>
<dbReference type="PANTHER" id="PTHR10209">
    <property type="entry name" value="OXIDOREDUCTASE, 2OG-FE II OXYGENASE FAMILY PROTEIN"/>
    <property type="match status" value="1"/>
</dbReference>
<dbReference type="Proteomes" id="UP001497457">
    <property type="component" value="Chromosome 31b"/>
</dbReference>
<dbReference type="InterPro" id="IPR027443">
    <property type="entry name" value="IPNS-like_sf"/>
</dbReference>
<dbReference type="EMBL" id="OZ075141">
    <property type="protein sequence ID" value="CAL5031939.1"/>
    <property type="molecule type" value="Genomic_DNA"/>
</dbReference>
<reference evidence="7 8" key="2">
    <citation type="submission" date="2024-10" db="EMBL/GenBank/DDBJ databases">
        <authorList>
            <person name="Ryan C."/>
        </authorList>
    </citation>
    <scope>NUCLEOTIDE SEQUENCE [LARGE SCALE GENOMIC DNA]</scope>
</reference>
<dbReference type="GO" id="GO:0051213">
    <property type="term" value="F:dioxygenase activity"/>
    <property type="evidence" value="ECO:0007669"/>
    <property type="project" value="UniProtKB-ARBA"/>
</dbReference>
<dbReference type="FunFam" id="2.60.120.330:FF:000026">
    <property type="entry name" value="DIBOA-glucoside dioxygenase BX6"/>
    <property type="match status" value="1"/>
</dbReference>
<accession>A0ABC9D5Y7</accession>
<organism evidence="7 8">
    <name type="scientific">Urochloa decumbens</name>
    <dbReference type="NCBI Taxonomy" id="240449"/>
    <lineage>
        <taxon>Eukaryota</taxon>
        <taxon>Viridiplantae</taxon>
        <taxon>Streptophyta</taxon>
        <taxon>Embryophyta</taxon>
        <taxon>Tracheophyta</taxon>
        <taxon>Spermatophyta</taxon>
        <taxon>Magnoliopsida</taxon>
        <taxon>Liliopsida</taxon>
        <taxon>Poales</taxon>
        <taxon>Poaceae</taxon>
        <taxon>PACMAD clade</taxon>
        <taxon>Panicoideae</taxon>
        <taxon>Panicodae</taxon>
        <taxon>Paniceae</taxon>
        <taxon>Melinidinae</taxon>
        <taxon>Urochloa</taxon>
    </lineage>
</organism>
<proteinExistence type="inferred from homology"/>
<keyword evidence="4 5" id="KW-0408">Iron</keyword>
<keyword evidence="8" id="KW-1185">Reference proteome</keyword>
<dbReference type="AlphaFoldDB" id="A0ABC9D5Y7"/>
<evidence type="ECO:0000256" key="4">
    <source>
        <dbReference type="ARBA" id="ARBA00023004"/>
    </source>
</evidence>
<dbReference type="GO" id="GO:0046872">
    <property type="term" value="F:metal ion binding"/>
    <property type="evidence" value="ECO:0007669"/>
    <property type="project" value="UniProtKB-KW"/>
</dbReference>
<dbReference type="Gene3D" id="2.60.120.330">
    <property type="entry name" value="B-lactam Antibiotic, Isopenicillin N Synthase, Chain"/>
    <property type="match status" value="1"/>
</dbReference>
<evidence type="ECO:0000256" key="2">
    <source>
        <dbReference type="ARBA" id="ARBA00022723"/>
    </source>
</evidence>
<gene>
    <name evidence="7" type="ORF">URODEC1_LOCUS82002</name>
</gene>
<dbReference type="InterPro" id="IPR026992">
    <property type="entry name" value="DIOX_N"/>
</dbReference>
<dbReference type="SUPFAM" id="SSF51197">
    <property type="entry name" value="Clavaminate synthase-like"/>
    <property type="match status" value="1"/>
</dbReference>
<feature type="domain" description="Fe2OG dioxygenase" evidence="6">
    <location>
        <begin position="217"/>
        <end position="325"/>
    </location>
</feature>
<dbReference type="InterPro" id="IPR005123">
    <property type="entry name" value="Oxoglu/Fe-dep_dioxygenase_dom"/>
</dbReference>
<dbReference type="InterPro" id="IPR044861">
    <property type="entry name" value="IPNS-like_FE2OG_OXY"/>
</dbReference>
<name>A0ABC9D5Y7_9POAL</name>